<dbReference type="OrthoDB" id="2501249at2759"/>
<sequence>MYAMSRYCPKPLVFPVLTARRTAVRYTSALIGRMMMASPAQSITTRAFSSAIPLRFSPARPSYYDNPSSPPVRSNPLVGNTVPVEPTPAIRESQPTSPFQTAPTPGPPSSPSTPYSSPEAPMLPPRPPPLLPQSDADADADTDAYTYADGEEAPSPTKVSFAYDAAKNHAPVQLADIIAVKVNKYGIAHGTPNPLNYPRVRTEAVVGRTVFIKDRVAQQSAPSAAVAVRVLDKLCRDQKIKNKYHSQKFHERKGLMKKRLRRERWRARFKEGFKAVVTRVVELKRQGW</sequence>
<organism evidence="5 6">
    <name type="scientific">Claviceps africana</name>
    <dbReference type="NCBI Taxonomy" id="83212"/>
    <lineage>
        <taxon>Eukaryota</taxon>
        <taxon>Fungi</taxon>
        <taxon>Dikarya</taxon>
        <taxon>Ascomycota</taxon>
        <taxon>Pezizomycotina</taxon>
        <taxon>Sordariomycetes</taxon>
        <taxon>Hypocreomycetidae</taxon>
        <taxon>Hypocreales</taxon>
        <taxon>Clavicipitaceae</taxon>
        <taxon>Claviceps</taxon>
    </lineage>
</organism>
<dbReference type="GO" id="GO:0070124">
    <property type="term" value="P:mitochondrial translational initiation"/>
    <property type="evidence" value="ECO:0007669"/>
    <property type="project" value="TreeGrafter"/>
</dbReference>
<name>A0A8K0NJF5_9HYPO</name>
<feature type="compositionally biased region" description="Pro residues" evidence="4">
    <location>
        <begin position="121"/>
        <end position="131"/>
    </location>
</feature>
<feature type="compositionally biased region" description="Polar residues" evidence="4">
    <location>
        <begin position="93"/>
        <end position="102"/>
    </location>
</feature>
<dbReference type="Pfam" id="PF01165">
    <property type="entry name" value="Ribosomal_S21"/>
    <property type="match status" value="1"/>
</dbReference>
<evidence type="ECO:0000256" key="2">
    <source>
        <dbReference type="ARBA" id="ARBA00022980"/>
    </source>
</evidence>
<evidence type="ECO:0000313" key="6">
    <source>
        <dbReference type="Proteomes" id="UP000811619"/>
    </source>
</evidence>
<keyword evidence="3" id="KW-0687">Ribonucleoprotein</keyword>
<evidence type="ECO:0000256" key="4">
    <source>
        <dbReference type="SAM" id="MobiDB-lite"/>
    </source>
</evidence>
<reference evidence="5" key="1">
    <citation type="journal article" date="2020" name="bioRxiv">
        <title>Whole genome comparisons of ergot fungi reveals the divergence and evolution of species within the genus Claviceps are the result of varying mechanisms driving genome evolution and host range expansion.</title>
        <authorList>
            <person name="Wyka S.A."/>
            <person name="Mondo S.J."/>
            <person name="Liu M."/>
            <person name="Dettman J."/>
            <person name="Nalam V."/>
            <person name="Broders K.D."/>
        </authorList>
    </citation>
    <scope>NUCLEOTIDE SEQUENCE</scope>
    <source>
        <strain evidence="5">CCC 489</strain>
    </source>
</reference>
<evidence type="ECO:0000313" key="5">
    <source>
        <dbReference type="EMBL" id="KAG5926855.1"/>
    </source>
</evidence>
<dbReference type="InterPro" id="IPR001911">
    <property type="entry name" value="Ribosomal_bS21"/>
</dbReference>
<keyword evidence="6" id="KW-1185">Reference proteome</keyword>
<keyword evidence="2" id="KW-0689">Ribosomal protein</keyword>
<dbReference type="GO" id="GO:0005763">
    <property type="term" value="C:mitochondrial small ribosomal subunit"/>
    <property type="evidence" value="ECO:0007669"/>
    <property type="project" value="TreeGrafter"/>
</dbReference>
<evidence type="ECO:0000256" key="3">
    <source>
        <dbReference type="ARBA" id="ARBA00023274"/>
    </source>
</evidence>
<comment type="similarity">
    <text evidence="1">Belongs to the bacterial ribosomal protein bS21 family.</text>
</comment>
<gene>
    <name evidence="5" type="ORF">E4U42_002906</name>
</gene>
<comment type="caution">
    <text evidence="5">The sequence shown here is derived from an EMBL/GenBank/DDBJ whole genome shotgun (WGS) entry which is preliminary data.</text>
</comment>
<dbReference type="InterPro" id="IPR052837">
    <property type="entry name" value="Mitoribosomal_bS21"/>
</dbReference>
<dbReference type="PANTHER" id="PTHR41237:SF1">
    <property type="entry name" value="SMALL RIBOSOMAL SUBUNIT PROTEIN BS21M"/>
    <property type="match status" value="1"/>
</dbReference>
<accession>A0A8K0NJF5</accession>
<dbReference type="EMBL" id="SRPY01000230">
    <property type="protein sequence ID" value="KAG5926855.1"/>
    <property type="molecule type" value="Genomic_DNA"/>
</dbReference>
<protein>
    <recommendedName>
        <fullName evidence="7">Ribosomal protein S21</fullName>
    </recommendedName>
</protein>
<dbReference type="GO" id="GO:0003735">
    <property type="term" value="F:structural constituent of ribosome"/>
    <property type="evidence" value="ECO:0007669"/>
    <property type="project" value="InterPro"/>
</dbReference>
<evidence type="ECO:0008006" key="7">
    <source>
        <dbReference type="Google" id="ProtNLM"/>
    </source>
</evidence>
<evidence type="ECO:0000256" key="1">
    <source>
        <dbReference type="ARBA" id="ARBA00006640"/>
    </source>
</evidence>
<dbReference type="AlphaFoldDB" id="A0A8K0NJF5"/>
<dbReference type="PANTHER" id="PTHR41237">
    <property type="entry name" value="37S RIBOSOMAL PROTEIN MRP21, MITOCHONDRIAL"/>
    <property type="match status" value="1"/>
</dbReference>
<proteinExistence type="inferred from homology"/>
<feature type="region of interest" description="Disordered" evidence="4">
    <location>
        <begin position="63"/>
        <end position="138"/>
    </location>
</feature>
<dbReference type="Proteomes" id="UP000811619">
    <property type="component" value="Unassembled WGS sequence"/>
</dbReference>